<organism evidence="3 4">
    <name type="scientific">Petrimonas mucosa</name>
    <dbReference type="NCBI Taxonomy" id="1642646"/>
    <lineage>
        <taxon>Bacteria</taxon>
        <taxon>Pseudomonadati</taxon>
        <taxon>Bacteroidota</taxon>
        <taxon>Bacteroidia</taxon>
        <taxon>Bacteroidales</taxon>
        <taxon>Dysgonomonadaceae</taxon>
        <taxon>Petrimonas</taxon>
    </lineage>
</organism>
<protein>
    <recommendedName>
        <fullName evidence="2">3-keto-alpha-glucoside-1,2-lyase/3-keto-2-hydroxy-glucal hydratase domain-containing protein</fullName>
    </recommendedName>
</protein>
<gene>
    <name evidence="3" type="ORF">ING2E5A_1353</name>
</gene>
<feature type="signal peptide" evidence="1">
    <location>
        <begin position="1"/>
        <end position="24"/>
    </location>
</feature>
<dbReference type="STRING" id="1642646.ING2E5A_1353"/>
<feature type="domain" description="3-keto-alpha-glucoside-1,2-lyase/3-keto-2-hydroxy-glucal hydratase" evidence="2">
    <location>
        <begin position="38"/>
        <end position="244"/>
    </location>
</feature>
<dbReference type="KEGG" id="pmuc:ING2E5A_1353"/>
<dbReference type="RefSeq" id="WP_071136714.1">
    <property type="nucleotide sequence ID" value="NZ_DUQN01000029.1"/>
</dbReference>
<feature type="chain" id="PRO_5009603871" description="3-keto-alpha-glucoside-1,2-lyase/3-keto-2-hydroxy-glucal hydratase domain-containing protein" evidence="1">
    <location>
        <begin position="25"/>
        <end position="246"/>
    </location>
</feature>
<evidence type="ECO:0000259" key="2">
    <source>
        <dbReference type="Pfam" id="PF06439"/>
    </source>
</evidence>
<evidence type="ECO:0000313" key="4">
    <source>
        <dbReference type="Proteomes" id="UP000178485"/>
    </source>
</evidence>
<name>A0A1G4G6P1_9BACT</name>
<dbReference type="Gene3D" id="2.60.120.560">
    <property type="entry name" value="Exo-inulinase, domain 1"/>
    <property type="match status" value="1"/>
</dbReference>
<reference evidence="3 4" key="1">
    <citation type="submission" date="2016-08" db="EMBL/GenBank/DDBJ databases">
        <authorList>
            <person name="Seilhamer J.J."/>
        </authorList>
    </citation>
    <scope>NUCLEOTIDE SEQUENCE [LARGE SCALE GENOMIC DNA]</scope>
    <source>
        <strain evidence="3">ING2-E5A</strain>
    </source>
</reference>
<sequence>MKTICISLLSVLLLVSCGVSRDMAGGVNELTSKEKKDGWILLFNGKDFTGWRQYNGNSVPDNWVVEDGTMKVFCHPDVKAGRGAGGDLIYFPRKFRNFELSIDWKVEKGANSGIFYNVLEEKDKPIYSAAPEVQILDNEHASDNRIDSHLAGSLYDMLPADPKSVNPYGEWNRIVIRVNRGKVTHVQNGVKVVEYRLWTKEWNEMVKNSKFKDFPGFRKGIPKSGHIGLQDHGYTIWFRNVKLKPL</sequence>
<keyword evidence="4" id="KW-1185">Reference proteome</keyword>
<dbReference type="AlphaFoldDB" id="A0A1G4G6P1"/>
<dbReference type="Proteomes" id="UP000178485">
    <property type="component" value="Chromosome i"/>
</dbReference>
<keyword evidence="1" id="KW-0732">Signal</keyword>
<evidence type="ECO:0000313" key="3">
    <source>
        <dbReference type="EMBL" id="SCM57472.1"/>
    </source>
</evidence>
<dbReference type="PROSITE" id="PS51257">
    <property type="entry name" value="PROKAR_LIPOPROTEIN"/>
    <property type="match status" value="1"/>
</dbReference>
<evidence type="ECO:0000256" key="1">
    <source>
        <dbReference type="SAM" id="SignalP"/>
    </source>
</evidence>
<accession>A0A1G4G6P1</accession>
<dbReference type="Pfam" id="PF06439">
    <property type="entry name" value="3keto-disac_hyd"/>
    <property type="match status" value="1"/>
</dbReference>
<dbReference type="EMBL" id="LT608328">
    <property type="protein sequence ID" value="SCM57472.1"/>
    <property type="molecule type" value="Genomic_DNA"/>
</dbReference>
<dbReference type="GO" id="GO:0016787">
    <property type="term" value="F:hydrolase activity"/>
    <property type="evidence" value="ECO:0007669"/>
    <property type="project" value="InterPro"/>
</dbReference>
<dbReference type="InterPro" id="IPR010496">
    <property type="entry name" value="AL/BT2_dom"/>
</dbReference>
<proteinExistence type="predicted"/>